<gene>
    <name evidence="1" type="ORF">DYU11_20250</name>
</gene>
<dbReference type="EMBL" id="QXED01000006">
    <property type="protein sequence ID" value="RIV20385.1"/>
    <property type="molecule type" value="Genomic_DNA"/>
</dbReference>
<protein>
    <submittedName>
        <fullName evidence="1">Uncharacterized protein</fullName>
    </submittedName>
</protein>
<name>A0A418M3J0_9BACT</name>
<dbReference type="RefSeq" id="WP_119669552.1">
    <property type="nucleotide sequence ID" value="NZ_QXED01000006.1"/>
</dbReference>
<keyword evidence="2" id="KW-1185">Reference proteome</keyword>
<comment type="caution">
    <text evidence="1">The sequence shown here is derived from an EMBL/GenBank/DDBJ whole genome shotgun (WGS) entry which is preliminary data.</text>
</comment>
<reference evidence="1 2" key="1">
    <citation type="submission" date="2018-08" db="EMBL/GenBank/DDBJ databases">
        <title>Fibrisoma montanum sp. nov., isolated from Danxia mountain soil.</title>
        <authorList>
            <person name="Huang Y."/>
        </authorList>
    </citation>
    <scope>NUCLEOTIDE SEQUENCE [LARGE SCALE GENOMIC DNA]</scope>
    <source>
        <strain evidence="1 2">HYT19</strain>
    </source>
</reference>
<organism evidence="1 2">
    <name type="scientific">Fibrisoma montanum</name>
    <dbReference type="NCBI Taxonomy" id="2305895"/>
    <lineage>
        <taxon>Bacteria</taxon>
        <taxon>Pseudomonadati</taxon>
        <taxon>Bacteroidota</taxon>
        <taxon>Cytophagia</taxon>
        <taxon>Cytophagales</taxon>
        <taxon>Spirosomataceae</taxon>
        <taxon>Fibrisoma</taxon>
    </lineage>
</organism>
<dbReference type="AlphaFoldDB" id="A0A418M3J0"/>
<accession>A0A418M3J0</accession>
<evidence type="ECO:0000313" key="1">
    <source>
        <dbReference type="EMBL" id="RIV20385.1"/>
    </source>
</evidence>
<sequence length="78" mass="9066">MHRTLGKLPPIHPRANKRIYLADRYAIDGEDATQMIDLGYPMAVYEQFVDSLPDVICYDGKAGLQEAFREWIKQRKLK</sequence>
<dbReference type="Proteomes" id="UP000283523">
    <property type="component" value="Unassembled WGS sequence"/>
</dbReference>
<evidence type="ECO:0000313" key="2">
    <source>
        <dbReference type="Proteomes" id="UP000283523"/>
    </source>
</evidence>
<proteinExistence type="predicted"/>